<evidence type="ECO:0000256" key="4">
    <source>
        <dbReference type="ARBA" id="ARBA00022475"/>
    </source>
</evidence>
<evidence type="ECO:0000313" key="13">
    <source>
        <dbReference type="Proteomes" id="UP000887566"/>
    </source>
</evidence>
<dbReference type="PANTHER" id="PTHR11893">
    <property type="entry name" value="INNEXIN"/>
    <property type="match status" value="1"/>
</dbReference>
<keyword evidence="13" id="KW-1185">Reference proteome</keyword>
<dbReference type="GO" id="GO:0005886">
    <property type="term" value="C:plasma membrane"/>
    <property type="evidence" value="ECO:0007669"/>
    <property type="project" value="UniProtKB-SubCell"/>
</dbReference>
<dbReference type="PROSITE" id="PS51013">
    <property type="entry name" value="PANNEXIN"/>
    <property type="match status" value="1"/>
</dbReference>
<keyword evidence="11 12" id="KW-0407">Ion channel</keyword>
<dbReference type="GO" id="GO:0005243">
    <property type="term" value="F:gap junction channel activity"/>
    <property type="evidence" value="ECO:0007669"/>
    <property type="project" value="TreeGrafter"/>
</dbReference>
<feature type="transmembrane region" description="Helical" evidence="12">
    <location>
        <begin position="194"/>
        <end position="213"/>
    </location>
</feature>
<dbReference type="AlphaFoldDB" id="A0A914X427"/>
<dbReference type="Pfam" id="PF00876">
    <property type="entry name" value="Innexin"/>
    <property type="match status" value="1"/>
</dbReference>
<evidence type="ECO:0000256" key="12">
    <source>
        <dbReference type="RuleBase" id="RU010713"/>
    </source>
</evidence>
<name>A0A914X427_9BILA</name>
<keyword evidence="10 12" id="KW-0472">Membrane</keyword>
<proteinExistence type="inferred from homology"/>
<dbReference type="GO" id="GO:0005921">
    <property type="term" value="C:gap junction"/>
    <property type="evidence" value="ECO:0007669"/>
    <property type="project" value="UniProtKB-SubCell"/>
</dbReference>
<keyword evidence="4" id="KW-1003">Cell membrane</keyword>
<evidence type="ECO:0000256" key="11">
    <source>
        <dbReference type="ARBA" id="ARBA00023303"/>
    </source>
</evidence>
<comment type="subcellular location">
    <subcellularLocation>
        <location evidence="1">Cell junction</location>
        <location evidence="1">Gap junction</location>
    </subcellularLocation>
    <subcellularLocation>
        <location evidence="2 12">Cell membrane</location>
        <topology evidence="2 12">Multi-pass membrane protein</topology>
    </subcellularLocation>
</comment>
<protein>
    <recommendedName>
        <fullName evidence="12">Innexin</fullName>
    </recommendedName>
</protein>
<evidence type="ECO:0000256" key="5">
    <source>
        <dbReference type="ARBA" id="ARBA00022692"/>
    </source>
</evidence>
<evidence type="ECO:0000256" key="6">
    <source>
        <dbReference type="ARBA" id="ARBA00022868"/>
    </source>
</evidence>
<keyword evidence="5 12" id="KW-0812">Transmembrane</keyword>
<evidence type="ECO:0000256" key="3">
    <source>
        <dbReference type="ARBA" id="ARBA00022448"/>
    </source>
</evidence>
<keyword evidence="3 12" id="KW-0813">Transport</keyword>
<feature type="transmembrane region" description="Helical" evidence="12">
    <location>
        <begin position="278"/>
        <end position="302"/>
    </location>
</feature>
<gene>
    <name evidence="12" type="primary">inx</name>
</gene>
<dbReference type="PRINTS" id="PR01262">
    <property type="entry name" value="INNEXIN"/>
</dbReference>
<dbReference type="GO" id="GO:0034220">
    <property type="term" value="P:monoatomic ion transmembrane transport"/>
    <property type="evidence" value="ECO:0007669"/>
    <property type="project" value="UniProtKB-KW"/>
</dbReference>
<evidence type="ECO:0000256" key="1">
    <source>
        <dbReference type="ARBA" id="ARBA00004610"/>
    </source>
</evidence>
<dbReference type="Proteomes" id="UP000887566">
    <property type="component" value="Unplaced"/>
</dbReference>
<dbReference type="PANTHER" id="PTHR11893:SF36">
    <property type="entry name" value="INNEXIN-5"/>
    <property type="match status" value="1"/>
</dbReference>
<keyword evidence="8 12" id="KW-1133">Transmembrane helix</keyword>
<dbReference type="WBParaSite" id="PSAMB.scaffold63size88973.g1497.t1">
    <property type="protein sequence ID" value="PSAMB.scaffold63size88973.g1497.t1"/>
    <property type="gene ID" value="PSAMB.scaffold63size88973.g1497"/>
</dbReference>
<dbReference type="InterPro" id="IPR000990">
    <property type="entry name" value="Innexin"/>
</dbReference>
<comment type="function">
    <text evidence="12">Structural component of the gap junctions.</text>
</comment>
<comment type="caution">
    <text evidence="12">Lacks conserved residue(s) required for the propagation of feature annotation.</text>
</comment>
<reference evidence="14" key="1">
    <citation type="submission" date="2022-11" db="UniProtKB">
        <authorList>
            <consortium name="WormBaseParasite"/>
        </authorList>
    </citation>
    <scope>IDENTIFICATION</scope>
</reference>
<evidence type="ECO:0000256" key="2">
    <source>
        <dbReference type="ARBA" id="ARBA00004651"/>
    </source>
</evidence>
<keyword evidence="9 12" id="KW-0406">Ion transport</keyword>
<organism evidence="13 14">
    <name type="scientific">Plectus sambesii</name>
    <dbReference type="NCBI Taxonomy" id="2011161"/>
    <lineage>
        <taxon>Eukaryota</taxon>
        <taxon>Metazoa</taxon>
        <taxon>Ecdysozoa</taxon>
        <taxon>Nematoda</taxon>
        <taxon>Chromadorea</taxon>
        <taxon>Plectida</taxon>
        <taxon>Plectina</taxon>
        <taxon>Plectoidea</taxon>
        <taxon>Plectidae</taxon>
        <taxon>Plectus</taxon>
    </lineage>
</organism>
<feature type="transmembrane region" description="Helical" evidence="12">
    <location>
        <begin position="102"/>
        <end position="121"/>
    </location>
</feature>
<evidence type="ECO:0000256" key="9">
    <source>
        <dbReference type="ARBA" id="ARBA00023065"/>
    </source>
</evidence>
<sequence length="404" mass="46850">MIEYIADYISLIHVREDGGDIINRFHYEYTPLLIVLSALTLAGKQYVGQPIQCWFPAEFTGAWEAYAESYCFVKNTYFLPFNDYIPDDYGERRNREIGYYQWVPLVLIIQAILFATPLIIWKSLHSTSGINVKSVLNSAASIKKKFDKKTRDAEVEKAAMHITEALEMQRELKTGNLCGFLCYGKHNGLYVTGLYLFTKLLYVINVVVQFFILNSFLGPQYTMWGYGILNDLANGREWQESGHFPRVTMCDFKVRVLGNIHRWTVQCVLMINMYNEKIYLFFWWWFMVLGFLSILSLFYWTYETVFAGKQHEFLNKYLRVTGAIPEHPGPKEKRMMRSFVSQSLRPDGVFLLRLIQTNGGDLLTGEIINKLYEQYRAKYDKAAIDRDLSSGFSETPDSAALVKA</sequence>
<evidence type="ECO:0000256" key="10">
    <source>
        <dbReference type="ARBA" id="ARBA00023136"/>
    </source>
</evidence>
<evidence type="ECO:0000313" key="14">
    <source>
        <dbReference type="WBParaSite" id="PSAMB.scaffold63size88973.g1497.t1"/>
    </source>
</evidence>
<evidence type="ECO:0000256" key="7">
    <source>
        <dbReference type="ARBA" id="ARBA00022949"/>
    </source>
</evidence>
<evidence type="ECO:0000256" key="8">
    <source>
        <dbReference type="ARBA" id="ARBA00022989"/>
    </source>
</evidence>
<keyword evidence="6" id="KW-0303">Gap junction</keyword>
<keyword evidence="7" id="KW-0965">Cell junction</keyword>
<accession>A0A914X427</accession>
<comment type="similarity">
    <text evidence="12">Belongs to the pannexin family.</text>
</comment>